<dbReference type="Pfam" id="PF09428">
    <property type="entry name" value="DUF2011"/>
    <property type="match status" value="1"/>
</dbReference>
<feature type="compositionally biased region" description="Basic residues" evidence="1">
    <location>
        <begin position="286"/>
        <end position="299"/>
    </location>
</feature>
<feature type="compositionally biased region" description="Basic and acidic residues" evidence="1">
    <location>
        <begin position="1"/>
        <end position="20"/>
    </location>
</feature>
<name>A0A1D2JQ37_PARBR</name>
<protein>
    <submittedName>
        <fullName evidence="2">Uncharacterized protein</fullName>
    </submittedName>
</protein>
<evidence type="ECO:0000256" key="1">
    <source>
        <dbReference type="SAM" id="MobiDB-lite"/>
    </source>
</evidence>
<dbReference type="VEuPathDB" id="FungiDB:PADG_03609"/>
<organism evidence="2 3">
    <name type="scientific">Paracoccidioides brasiliensis</name>
    <dbReference type="NCBI Taxonomy" id="121759"/>
    <lineage>
        <taxon>Eukaryota</taxon>
        <taxon>Fungi</taxon>
        <taxon>Dikarya</taxon>
        <taxon>Ascomycota</taxon>
        <taxon>Pezizomycotina</taxon>
        <taxon>Eurotiomycetes</taxon>
        <taxon>Eurotiomycetidae</taxon>
        <taxon>Onygenales</taxon>
        <taxon>Ajellomycetaceae</taxon>
        <taxon>Paracoccidioides</taxon>
    </lineage>
</organism>
<feature type="region of interest" description="Disordered" evidence="1">
    <location>
        <begin position="1"/>
        <end position="29"/>
    </location>
</feature>
<dbReference type="Proteomes" id="UP000242814">
    <property type="component" value="Unassembled WGS sequence"/>
</dbReference>
<dbReference type="InterPro" id="IPR018555">
    <property type="entry name" value="C630.06c-like"/>
</dbReference>
<gene>
    <name evidence="2" type="ORF">ACO22_00176</name>
</gene>
<proteinExistence type="predicted"/>
<dbReference type="EMBL" id="LZYO01000003">
    <property type="protein sequence ID" value="ODH45298.1"/>
    <property type="molecule type" value="Genomic_DNA"/>
</dbReference>
<evidence type="ECO:0000313" key="2">
    <source>
        <dbReference type="EMBL" id="ODH45298.1"/>
    </source>
</evidence>
<feature type="region of interest" description="Disordered" evidence="1">
    <location>
        <begin position="276"/>
        <end position="330"/>
    </location>
</feature>
<dbReference type="AlphaFoldDB" id="A0A1D2JQ37"/>
<comment type="caution">
    <text evidence="2">The sequence shown here is derived from an EMBL/GenBank/DDBJ whole genome shotgun (WGS) entry which is preliminary data.</text>
</comment>
<accession>A0A1D2JQ37</accession>
<sequence>MFDLPDAKRVRREDLRDRHSSSRSPSPVERITATYAANTLRDIFSSIETYTPPDLKESRPAVDLEHIQDEEEEQEFEFRLFHSAALPARKGSTDQKPGDGGKIANRPVGGVHMSPKEHNEAADAGIQRFRIRLRSPTPAARDEKGEFVIPFRGWEYYFSNPEWIKRKSAVKQGEGQRFELDTPGRERFIDAAVSGKSILEHSKNGPWPGCHLPWRVIHLKTIAPSRKKDKGLSDPAQAANATLINMSSAVEKVPKSKKKPGKRRRIAIRRRLATAKIAEEADREKRARRNREKKIKRRQKEKEKKAALREAAGGQEKTKDGDSAEVDTSD</sequence>
<reference evidence="2 3" key="1">
    <citation type="submission" date="2016-06" db="EMBL/GenBank/DDBJ databases">
        <authorList>
            <person name="Kjaerup R.B."/>
            <person name="Dalgaard T.S."/>
            <person name="Juul-Madsen H.R."/>
        </authorList>
    </citation>
    <scope>NUCLEOTIDE SEQUENCE [LARGE SCALE GENOMIC DNA]</scope>
    <source>
        <strain evidence="2 3">Pb300</strain>
    </source>
</reference>
<dbReference type="VEuPathDB" id="FungiDB:PABG_01788"/>
<evidence type="ECO:0000313" key="3">
    <source>
        <dbReference type="Proteomes" id="UP000242814"/>
    </source>
</evidence>